<keyword evidence="4 7" id="KW-1133">Transmembrane helix</keyword>
<protein>
    <submittedName>
        <fullName evidence="9">Uncharacterized protein</fullName>
    </submittedName>
</protein>
<sequence>MSILDGLVASSGEATTTPHALRLHGMLKMEAKLNVQGCGDSGGGLLGSRTSRNDERRDGPGRAAVPYPTRGHCEVWSFLSWERGFEDSSLIMFLRRWATEVDGKNDGSVSREAVLGPDACIEKQCLAQCHVVLGLIIFILAALADYVSSRINTVRLVGLEECCSFYFIMTGIIGICGAASHRRGLIIAFMIMSLHAAIIFVPSIIIVSSFDIHFYQAECFGECDWHLLATSLPKNSRCQILCGENIDDNKRSTMTRLGTEYRLDAGIIAATILEMILAVVSTSLCCRDICSLCRTSSRTDEVSQLDLDLLGIVFVIPKGTANGYDTSEASRRSAVLVINRSLK</sequence>
<evidence type="ECO:0000256" key="4">
    <source>
        <dbReference type="ARBA" id="ARBA00022989"/>
    </source>
</evidence>
<feature type="transmembrane region" description="Helical" evidence="7">
    <location>
        <begin position="130"/>
        <end position="147"/>
    </location>
</feature>
<evidence type="ECO:0000313" key="8">
    <source>
        <dbReference type="Proteomes" id="UP000036681"/>
    </source>
</evidence>
<reference evidence="9" key="1">
    <citation type="submission" date="2017-02" db="UniProtKB">
        <authorList>
            <consortium name="WormBaseParasite"/>
        </authorList>
    </citation>
    <scope>IDENTIFICATION</scope>
</reference>
<dbReference type="PANTHER" id="PTHR23320">
    <property type="entry name" value="MEMBRANE-SPANNING 4-DOMAINS SUBFAMILY A MS4A -RELATED"/>
    <property type="match status" value="1"/>
</dbReference>
<feature type="transmembrane region" description="Helical" evidence="7">
    <location>
        <begin position="186"/>
        <end position="207"/>
    </location>
</feature>
<accession>A0A0M3HY69</accession>
<dbReference type="Pfam" id="PF04103">
    <property type="entry name" value="CD20"/>
    <property type="match status" value="1"/>
</dbReference>
<dbReference type="AlphaFoldDB" id="A0A0M3HY69"/>
<evidence type="ECO:0000256" key="5">
    <source>
        <dbReference type="ARBA" id="ARBA00023136"/>
    </source>
</evidence>
<evidence type="ECO:0000256" key="1">
    <source>
        <dbReference type="ARBA" id="ARBA00004141"/>
    </source>
</evidence>
<comment type="similarity">
    <text evidence="2">Belongs to the MS4A family.</text>
</comment>
<feature type="transmembrane region" description="Helical" evidence="7">
    <location>
        <begin position="261"/>
        <end position="284"/>
    </location>
</feature>
<evidence type="ECO:0000313" key="9">
    <source>
        <dbReference type="WBParaSite" id="ALUE_0000841001-mRNA-1"/>
    </source>
</evidence>
<dbReference type="Proteomes" id="UP000036681">
    <property type="component" value="Unplaced"/>
</dbReference>
<feature type="transmembrane region" description="Helical" evidence="7">
    <location>
        <begin position="159"/>
        <end position="180"/>
    </location>
</feature>
<comment type="subcellular location">
    <subcellularLocation>
        <location evidence="1">Membrane</location>
        <topology evidence="1">Multi-pass membrane protein</topology>
    </subcellularLocation>
</comment>
<dbReference type="InterPro" id="IPR030417">
    <property type="entry name" value="MS4A"/>
</dbReference>
<dbReference type="PANTHER" id="PTHR23320:SF173">
    <property type="entry name" value="MARVEL DOMAIN-CONTAINING PROTEIN-RELATED"/>
    <property type="match status" value="1"/>
</dbReference>
<keyword evidence="8" id="KW-1185">Reference proteome</keyword>
<evidence type="ECO:0000256" key="6">
    <source>
        <dbReference type="SAM" id="MobiDB-lite"/>
    </source>
</evidence>
<feature type="compositionally biased region" description="Basic and acidic residues" evidence="6">
    <location>
        <begin position="51"/>
        <end position="60"/>
    </location>
</feature>
<keyword evidence="3 7" id="KW-0812">Transmembrane</keyword>
<dbReference type="WBParaSite" id="ALUE_0000841001-mRNA-1">
    <property type="protein sequence ID" value="ALUE_0000841001-mRNA-1"/>
    <property type="gene ID" value="ALUE_0000841001"/>
</dbReference>
<evidence type="ECO:0000256" key="3">
    <source>
        <dbReference type="ARBA" id="ARBA00022692"/>
    </source>
</evidence>
<evidence type="ECO:0000256" key="2">
    <source>
        <dbReference type="ARBA" id="ARBA00009565"/>
    </source>
</evidence>
<evidence type="ECO:0000256" key="7">
    <source>
        <dbReference type="SAM" id="Phobius"/>
    </source>
</evidence>
<organism evidence="8 9">
    <name type="scientific">Ascaris lumbricoides</name>
    <name type="common">Giant roundworm</name>
    <dbReference type="NCBI Taxonomy" id="6252"/>
    <lineage>
        <taxon>Eukaryota</taxon>
        <taxon>Metazoa</taxon>
        <taxon>Ecdysozoa</taxon>
        <taxon>Nematoda</taxon>
        <taxon>Chromadorea</taxon>
        <taxon>Rhabditida</taxon>
        <taxon>Spirurina</taxon>
        <taxon>Ascaridomorpha</taxon>
        <taxon>Ascaridoidea</taxon>
        <taxon>Ascarididae</taxon>
        <taxon>Ascaris</taxon>
    </lineage>
</organism>
<feature type="region of interest" description="Disordered" evidence="6">
    <location>
        <begin position="42"/>
        <end position="66"/>
    </location>
</feature>
<keyword evidence="5 7" id="KW-0472">Membrane</keyword>
<dbReference type="InterPro" id="IPR007237">
    <property type="entry name" value="CD20-like"/>
</dbReference>
<proteinExistence type="inferred from homology"/>
<dbReference type="GO" id="GO:0016020">
    <property type="term" value="C:membrane"/>
    <property type="evidence" value="ECO:0007669"/>
    <property type="project" value="UniProtKB-SubCell"/>
</dbReference>
<name>A0A0M3HY69_ASCLU</name>